<dbReference type="EC" id="2.7.1.108" evidence="3"/>
<feature type="transmembrane region" description="Helical" evidence="10">
    <location>
        <begin position="306"/>
        <end position="327"/>
    </location>
</feature>
<evidence type="ECO:0000256" key="5">
    <source>
        <dbReference type="ARBA" id="ARBA00022692"/>
    </source>
</evidence>
<feature type="transmembrane region" description="Helical" evidence="10">
    <location>
        <begin position="439"/>
        <end position="459"/>
    </location>
</feature>
<dbReference type="GO" id="GO:0004168">
    <property type="term" value="F:dolichol kinase activity"/>
    <property type="evidence" value="ECO:0007669"/>
    <property type="project" value="UniProtKB-EC"/>
</dbReference>
<comment type="subcellular location">
    <subcellularLocation>
        <location evidence="1">Endoplasmic reticulum membrane</location>
        <topology evidence="1">Multi-pass membrane protein</topology>
    </subcellularLocation>
</comment>
<keyword evidence="9 10" id="KW-0472">Membrane</keyword>
<evidence type="ECO:0000256" key="3">
    <source>
        <dbReference type="ARBA" id="ARBA00012132"/>
    </source>
</evidence>
<dbReference type="AlphaFoldDB" id="A0A5K3EQA3"/>
<feature type="transmembrane region" description="Helical" evidence="10">
    <location>
        <begin position="71"/>
        <end position="88"/>
    </location>
</feature>
<comment type="similarity">
    <text evidence="2">Belongs to the polyprenol kinase family.</text>
</comment>
<keyword evidence="6" id="KW-0418">Kinase</keyword>
<feature type="transmembrane region" description="Helical" evidence="10">
    <location>
        <begin position="409"/>
        <end position="427"/>
    </location>
</feature>
<evidence type="ECO:0000256" key="8">
    <source>
        <dbReference type="ARBA" id="ARBA00022989"/>
    </source>
</evidence>
<evidence type="ECO:0000256" key="2">
    <source>
        <dbReference type="ARBA" id="ARBA00010794"/>
    </source>
</evidence>
<feature type="transmembrane region" description="Helical" evidence="10">
    <location>
        <begin position="219"/>
        <end position="245"/>
    </location>
</feature>
<dbReference type="PANTHER" id="PTHR13205:SF15">
    <property type="entry name" value="DOLICHOL KINASE"/>
    <property type="match status" value="1"/>
</dbReference>
<feature type="transmembrane region" description="Helical" evidence="10">
    <location>
        <begin position="252"/>
        <end position="272"/>
    </location>
</feature>
<proteinExistence type="inferred from homology"/>
<dbReference type="WBParaSite" id="MCU_001902-RA">
    <property type="protein sequence ID" value="MCU_001902-RA"/>
    <property type="gene ID" value="MCU_001902"/>
</dbReference>
<evidence type="ECO:0000256" key="4">
    <source>
        <dbReference type="ARBA" id="ARBA00022679"/>
    </source>
</evidence>
<dbReference type="PANTHER" id="PTHR13205">
    <property type="entry name" value="TRANSMEMBRANE PROTEIN 15-RELATED"/>
    <property type="match status" value="1"/>
</dbReference>
<feature type="transmembrane region" description="Helical" evidence="10">
    <location>
        <begin position="480"/>
        <end position="499"/>
    </location>
</feature>
<feature type="transmembrane region" description="Helical" evidence="10">
    <location>
        <begin position="152"/>
        <end position="177"/>
    </location>
</feature>
<evidence type="ECO:0000256" key="10">
    <source>
        <dbReference type="SAM" id="Phobius"/>
    </source>
</evidence>
<keyword evidence="8 10" id="KW-1133">Transmembrane helix</keyword>
<name>A0A5K3EQA3_MESCO</name>
<keyword evidence="7" id="KW-0256">Endoplasmic reticulum</keyword>
<keyword evidence="5 10" id="KW-0812">Transmembrane</keyword>
<dbReference type="GO" id="GO:0005789">
    <property type="term" value="C:endoplasmic reticulum membrane"/>
    <property type="evidence" value="ECO:0007669"/>
    <property type="project" value="UniProtKB-SubCell"/>
</dbReference>
<reference evidence="11" key="1">
    <citation type="submission" date="2019-11" db="UniProtKB">
        <authorList>
            <consortium name="WormBaseParasite"/>
        </authorList>
    </citation>
    <scope>IDENTIFICATION</scope>
</reference>
<evidence type="ECO:0000313" key="11">
    <source>
        <dbReference type="WBParaSite" id="MCU_001902-RA"/>
    </source>
</evidence>
<evidence type="ECO:0000256" key="9">
    <source>
        <dbReference type="ARBA" id="ARBA00023136"/>
    </source>
</evidence>
<keyword evidence="4" id="KW-0808">Transferase</keyword>
<protein>
    <recommendedName>
        <fullName evidence="3">dolichol kinase</fullName>
        <ecNumber evidence="3">2.7.1.108</ecNumber>
    </recommendedName>
</protein>
<dbReference type="GO" id="GO:0043048">
    <property type="term" value="P:dolichyl monophosphate biosynthetic process"/>
    <property type="evidence" value="ECO:0007669"/>
    <property type="project" value="TreeGrafter"/>
</dbReference>
<evidence type="ECO:0000256" key="1">
    <source>
        <dbReference type="ARBA" id="ARBA00004477"/>
    </source>
</evidence>
<accession>A0A5K3EQA3</accession>
<organism evidence="11">
    <name type="scientific">Mesocestoides corti</name>
    <name type="common">Flatworm</name>
    <dbReference type="NCBI Taxonomy" id="53468"/>
    <lineage>
        <taxon>Eukaryota</taxon>
        <taxon>Metazoa</taxon>
        <taxon>Spiralia</taxon>
        <taxon>Lophotrochozoa</taxon>
        <taxon>Platyhelminthes</taxon>
        <taxon>Cestoda</taxon>
        <taxon>Eucestoda</taxon>
        <taxon>Cyclophyllidea</taxon>
        <taxon>Mesocestoididae</taxon>
        <taxon>Mesocestoides</taxon>
    </lineage>
</organism>
<evidence type="ECO:0000256" key="6">
    <source>
        <dbReference type="ARBA" id="ARBA00022777"/>
    </source>
</evidence>
<dbReference type="InterPro" id="IPR032974">
    <property type="entry name" value="Polypren_kinase"/>
</dbReference>
<sequence length="536" mass="59020">PICLRPNPTAHHTTIGLSKHHLSCELFNIYNLIINPLAKFSINLPKCDITRPHMSEKVSAQIPPEKSTTTLLAEPIIGWSLLAALILTGSSPSVWIFLLGTLLVELGVILKIDKLPGSRGEGPPTGAWLVALVPTILLPHDSNAALCLVGGSFTTFVLFLFMLEISVSTVAFAAIWFICAHLTNLTFSLYFFAICVFLFFLSAELLADFPGSLTLWEAILLTQICLVFHINTSLFIIPLLCFYAVERFKMVVSVETFGTLFAAFIWLLPLLADLADRAQYEGNGEYYPPVLQLNPSSLIRELVKPLNILLVTTLWAPLCILAVLVVACVREIGVEGSMFNLRKLFHFLAGIVYSTGLLVSPYLLSVASTFVLVSFCLIEWVRRKGPSPVSTILNDILQPFRDSRDSGELIFTPIALLLGLSLPIWNFCIPLPTQTDVSPRAWCGVVTIALGDSIAALVGRRWGKYWLRWPGTHRTLIGSLASFASQILLWSALSVLYDWPWTTGLLPLSIGVLAEAYTEQIDNLAIPLLVMCLTPA</sequence>
<evidence type="ECO:0000256" key="7">
    <source>
        <dbReference type="ARBA" id="ARBA00022824"/>
    </source>
</evidence>
<feature type="transmembrane region" description="Helical" evidence="10">
    <location>
        <begin position="189"/>
        <end position="207"/>
    </location>
</feature>